<comment type="caution">
    <text evidence="1">The sequence shown here is derived from an EMBL/GenBank/DDBJ whole genome shotgun (WGS) entry which is preliminary data.</text>
</comment>
<sequence>MSTRPVEFLRSAPYVVDPKTRIDQLKENLADEEWQHQKKNILKLIEICETGELRGLSGGIRTWLKDGEVLDHEPDTSSSIYASQSVTASQLAQSTSNGFLAGTPMHEIFANFRLVPEWGADPNLSIPVVATTPTANMVVPLKYVGTSVGHMTMAAVQPARVAVDRAQPKADAKGSSAELTAA</sequence>
<organism evidence="1 2">
    <name type="scientific">Lipomyces orientalis</name>
    <dbReference type="NCBI Taxonomy" id="1233043"/>
    <lineage>
        <taxon>Eukaryota</taxon>
        <taxon>Fungi</taxon>
        <taxon>Dikarya</taxon>
        <taxon>Ascomycota</taxon>
        <taxon>Saccharomycotina</taxon>
        <taxon>Lipomycetes</taxon>
        <taxon>Lipomycetales</taxon>
        <taxon>Lipomycetaceae</taxon>
        <taxon>Lipomyces</taxon>
    </lineage>
</organism>
<keyword evidence="2" id="KW-1185">Reference proteome</keyword>
<evidence type="ECO:0000313" key="2">
    <source>
        <dbReference type="Proteomes" id="UP001489719"/>
    </source>
</evidence>
<reference evidence="2" key="1">
    <citation type="journal article" date="2024" name="Front. Bioeng. Biotechnol.">
        <title>Genome-scale model development and genomic sequencing of the oleaginous clade Lipomyces.</title>
        <authorList>
            <person name="Czajka J.J."/>
            <person name="Han Y."/>
            <person name="Kim J."/>
            <person name="Mondo S.J."/>
            <person name="Hofstad B.A."/>
            <person name="Robles A."/>
            <person name="Haridas S."/>
            <person name="Riley R."/>
            <person name="LaButti K."/>
            <person name="Pangilinan J."/>
            <person name="Andreopoulos W."/>
            <person name="Lipzen A."/>
            <person name="Yan J."/>
            <person name="Wang M."/>
            <person name="Ng V."/>
            <person name="Grigoriev I.V."/>
            <person name="Spatafora J.W."/>
            <person name="Magnuson J.K."/>
            <person name="Baker S.E."/>
            <person name="Pomraning K.R."/>
        </authorList>
    </citation>
    <scope>NUCLEOTIDE SEQUENCE [LARGE SCALE GENOMIC DNA]</scope>
    <source>
        <strain evidence="2">CBS 10300</strain>
    </source>
</reference>
<evidence type="ECO:0000313" key="1">
    <source>
        <dbReference type="EMBL" id="KAK9325292.1"/>
    </source>
</evidence>
<proteinExistence type="predicted"/>
<dbReference type="EMBL" id="MU970041">
    <property type="protein sequence ID" value="KAK9325292.1"/>
    <property type="molecule type" value="Genomic_DNA"/>
</dbReference>
<protein>
    <submittedName>
        <fullName evidence="1">Uncharacterized protein</fullName>
    </submittedName>
</protein>
<accession>A0ACC3TVU7</accession>
<name>A0ACC3TVU7_9ASCO</name>
<gene>
    <name evidence="1" type="ORF">V1517DRAFT_305259</name>
</gene>
<dbReference type="Proteomes" id="UP001489719">
    <property type="component" value="Unassembled WGS sequence"/>
</dbReference>